<dbReference type="RefSeq" id="WP_310141397.1">
    <property type="nucleotide sequence ID" value="NZ_JAVDTR010000008.1"/>
</dbReference>
<dbReference type="PROSITE" id="PS51257">
    <property type="entry name" value="PROKAR_LIPOPROTEIN"/>
    <property type="match status" value="1"/>
</dbReference>
<dbReference type="Proteomes" id="UP001254832">
    <property type="component" value="Unassembled WGS sequence"/>
</dbReference>
<keyword evidence="5" id="KW-1133">Transmembrane helix</keyword>
<organism evidence="6 7">
    <name type="scientific">Paenibacillus amylolyticus</name>
    <dbReference type="NCBI Taxonomy" id="1451"/>
    <lineage>
        <taxon>Bacteria</taxon>
        <taxon>Bacillati</taxon>
        <taxon>Bacillota</taxon>
        <taxon>Bacilli</taxon>
        <taxon>Bacillales</taxon>
        <taxon>Paenibacillaceae</taxon>
        <taxon>Paenibacillus</taxon>
    </lineage>
</organism>
<comment type="similarity">
    <text evidence="2">Belongs to the bacterial solute-binding protein 1 family.</text>
</comment>
<keyword evidence="5" id="KW-0812">Transmembrane</keyword>
<evidence type="ECO:0000256" key="4">
    <source>
        <dbReference type="ARBA" id="ARBA00022729"/>
    </source>
</evidence>
<dbReference type="PANTHER" id="PTHR43649">
    <property type="entry name" value="ARABINOSE-BINDING PROTEIN-RELATED"/>
    <property type="match status" value="1"/>
</dbReference>
<dbReference type="Pfam" id="PF01547">
    <property type="entry name" value="SBP_bac_1"/>
    <property type="match status" value="1"/>
</dbReference>
<sequence>MYYIQKHKNNILAWFSIALLLSLLTGCGLLGESTREKIEPITHKELTVLTPQSEETFYQYYGNHIMSKFPGVTFNVISSNNDSLYEDERFFEDSHADLIISYLPTFRNLRETDRIESMNPYLQDSTKEIQLDDYYDQMKEVLSNESGELLGLAPQVVVSGIFYNKDLFDSIQVDYPTDQMSWEQLLSLSNRFADGDRYGFEGGEATPQHVVMTILATNKIRLLDDQNHELIFNEKDWLKMIELAVNLQKQGSLIEGTGEHFLEGKSAVLSSNISIIPKLQQQNSFSWGVVSYPSDPLHTELSSGLQFNHVLSINKESANKEDVWKIIAYLMSEESADHLQTQDYIGSLPTLNSKLGSYSGVEINHVIQKKVDTRRGYYDDLSQGFQEKFGGMLKSVLDAGVKDERSTEQMYKEIVSQGSNIYREEMLKDE</sequence>
<dbReference type="InterPro" id="IPR006059">
    <property type="entry name" value="SBP"/>
</dbReference>
<dbReference type="InterPro" id="IPR050490">
    <property type="entry name" value="Bact_solute-bd_prot1"/>
</dbReference>
<accession>A0AAP5LRS3</accession>
<keyword evidence="4" id="KW-0732">Signal</keyword>
<reference evidence="6" key="1">
    <citation type="submission" date="2023-07" db="EMBL/GenBank/DDBJ databases">
        <title>Sorghum-associated microbial communities from plants grown in Nebraska, USA.</title>
        <authorList>
            <person name="Schachtman D."/>
        </authorList>
    </citation>
    <scope>NUCLEOTIDE SEQUENCE</scope>
    <source>
        <strain evidence="6">BE80</strain>
    </source>
</reference>
<evidence type="ECO:0000313" key="6">
    <source>
        <dbReference type="EMBL" id="MDR6724759.1"/>
    </source>
</evidence>
<evidence type="ECO:0000256" key="5">
    <source>
        <dbReference type="SAM" id="Phobius"/>
    </source>
</evidence>
<comment type="subcellular location">
    <subcellularLocation>
        <location evidence="1">Cell envelope</location>
    </subcellularLocation>
</comment>
<keyword evidence="3" id="KW-0813">Transport</keyword>
<evidence type="ECO:0000313" key="7">
    <source>
        <dbReference type="Proteomes" id="UP001254832"/>
    </source>
</evidence>
<evidence type="ECO:0000256" key="3">
    <source>
        <dbReference type="ARBA" id="ARBA00022448"/>
    </source>
</evidence>
<dbReference type="EMBL" id="JAVDTR010000008">
    <property type="protein sequence ID" value="MDR6724759.1"/>
    <property type="molecule type" value="Genomic_DNA"/>
</dbReference>
<feature type="transmembrane region" description="Helical" evidence="5">
    <location>
        <begin position="12"/>
        <end position="31"/>
    </location>
</feature>
<evidence type="ECO:0000256" key="1">
    <source>
        <dbReference type="ARBA" id="ARBA00004196"/>
    </source>
</evidence>
<proteinExistence type="inferred from homology"/>
<dbReference type="GO" id="GO:0030313">
    <property type="term" value="C:cell envelope"/>
    <property type="evidence" value="ECO:0007669"/>
    <property type="project" value="UniProtKB-SubCell"/>
</dbReference>
<name>A0AAP5LRS3_PAEAM</name>
<dbReference type="SUPFAM" id="SSF53850">
    <property type="entry name" value="Periplasmic binding protein-like II"/>
    <property type="match status" value="1"/>
</dbReference>
<dbReference type="AlphaFoldDB" id="A0AAP5LRS3"/>
<evidence type="ECO:0000256" key="2">
    <source>
        <dbReference type="ARBA" id="ARBA00008520"/>
    </source>
</evidence>
<dbReference type="Gene3D" id="3.40.190.10">
    <property type="entry name" value="Periplasmic binding protein-like II"/>
    <property type="match status" value="1"/>
</dbReference>
<dbReference type="PANTHER" id="PTHR43649:SF31">
    <property type="entry name" value="SN-GLYCEROL-3-PHOSPHATE-BINDING PERIPLASMIC PROTEIN UGPB"/>
    <property type="match status" value="1"/>
</dbReference>
<keyword evidence="6" id="KW-0762">Sugar transport</keyword>
<comment type="caution">
    <text evidence="6">The sequence shown here is derived from an EMBL/GenBank/DDBJ whole genome shotgun (WGS) entry which is preliminary data.</text>
</comment>
<keyword evidence="5" id="KW-0472">Membrane</keyword>
<gene>
    <name evidence="6" type="ORF">J2W91_003227</name>
</gene>
<protein>
    <submittedName>
        <fullName evidence="6">Multiple sugar transport system substrate-binding protein</fullName>
    </submittedName>
</protein>